<keyword evidence="5" id="KW-1185">Reference proteome</keyword>
<dbReference type="InterPro" id="IPR011990">
    <property type="entry name" value="TPR-like_helical_dom_sf"/>
</dbReference>
<feature type="region of interest" description="Disordered" evidence="3">
    <location>
        <begin position="1"/>
        <end position="24"/>
    </location>
</feature>
<dbReference type="GO" id="GO:0003341">
    <property type="term" value="P:cilium movement"/>
    <property type="evidence" value="ECO:0007669"/>
    <property type="project" value="TreeGrafter"/>
</dbReference>
<evidence type="ECO:0008006" key="6">
    <source>
        <dbReference type="Google" id="ProtNLM"/>
    </source>
</evidence>
<keyword evidence="2" id="KW-0802">TPR repeat</keyword>
<evidence type="ECO:0000313" key="5">
    <source>
        <dbReference type="Proteomes" id="UP000095300"/>
    </source>
</evidence>
<evidence type="ECO:0000256" key="1">
    <source>
        <dbReference type="ARBA" id="ARBA00022737"/>
    </source>
</evidence>
<dbReference type="GO" id="GO:0070062">
    <property type="term" value="C:extracellular exosome"/>
    <property type="evidence" value="ECO:0007669"/>
    <property type="project" value="TreeGrafter"/>
</dbReference>
<dbReference type="PANTHER" id="PTHR44314:SF1">
    <property type="entry name" value="CILIA- AND FLAGELLA-ASSOCIATED PROTEIN 70"/>
    <property type="match status" value="1"/>
</dbReference>
<keyword evidence="1" id="KW-0677">Repeat</keyword>
<evidence type="ECO:0000313" key="4">
    <source>
        <dbReference type="EnsemblMetazoa" id="SCAU008212-PA"/>
    </source>
</evidence>
<gene>
    <name evidence="4" type="primary">106089700</name>
</gene>
<dbReference type="AlphaFoldDB" id="A0A1I8PHY7"/>
<dbReference type="InterPro" id="IPR052628">
    <property type="entry name" value="CFAP70"/>
</dbReference>
<dbReference type="GO" id="GO:0060271">
    <property type="term" value="P:cilium assembly"/>
    <property type="evidence" value="ECO:0007669"/>
    <property type="project" value="TreeGrafter"/>
</dbReference>
<dbReference type="OrthoDB" id="10262375at2759"/>
<protein>
    <recommendedName>
        <fullName evidence="6">Tetratricopeptide repeat protein 18</fullName>
    </recommendedName>
</protein>
<proteinExistence type="predicted"/>
<name>A0A1I8PHY7_STOCA</name>
<dbReference type="PANTHER" id="PTHR44314">
    <property type="entry name" value="CILIA- AND FLAGELLA-ASSOCIATED PROTEIN 70"/>
    <property type="match status" value="1"/>
</dbReference>
<dbReference type="GO" id="GO:0031514">
    <property type="term" value="C:motile cilium"/>
    <property type="evidence" value="ECO:0007669"/>
    <property type="project" value="TreeGrafter"/>
</dbReference>
<sequence>MGRSSRKQSAKSSDGGGDQPTPTATGTATRIFLYLKAKAIEYPIGEDVSVEIELIHPNVITKLCDHYTPDNVILLDEFNVEKPTFSITINQNDIEVCQTPLSLVLYENVIESFCRDNESGTGVSINSRDIKDFETPTDEVEEEELLVIHRNAVAMGYIDLLEFFTKTRCHSQCTVFLYPLPSSSHHISSKMEWEIYSLHPLIKQANFSNVAFITLTSIYNVEDLLMNDCEDLTARLSFVANTPNEMGQYEKIPLCQFTGFTKQVIADQSLDLKWETLKNKKIGNEQSMGVNTQTKVNKQKLFRNLLFTENVDFNIADIDAAFDMALICNSLHRYILTYDMEKALEEVLALNRYRMVVEIIQERDPTVVLLQGYLDLSVMMYPQVSNCSFAIELRPPEYKKPTLTPTTHKDRTTPKQKMSKKGKRTDSITTVETTTRTTTSTLKEKFPFAIIQICLDKPITDPIQDIIEVAKPSLYHRQLFKCPRKQRQKKYALETPMEIIREDSYREFEDTILGMVLYILQNNIQSAHEDKQFYCSQLGNISNRILRLVACDFNRRQQTNTNLEFTKLMTLVYKELSQRVYDIVMKYNFPDSGNGISAEQQLQSTIISHINIAKYQFELGNLEMGNYVIAKLQEQYSDNVMLKFYMFLYDMERQNFEAAKLYLDKPYREKYSEALVYINIIDLYITYKQQQSDSEQVNSAKENLLHSLSQHCEANFQDISTWILLYCLYKQNKYFPGMEYCRWNFENLLNNVCWVMPAMPQSRWDMYMPHKIEFKSKRSQNFYIVTNLFLKLGLYEFAQWIFDEISPEAMELEKYFINNTFKILMNKLEKKFNIKNFPTEKFLNSKQMSATLSQVNGNLEYARNALSESAMKYYSQICEIESLETYELYNLGILRYAYHLMAAKEYAKAKDVFSLCCYSTKGIGIVAAIGKGKACYRLNDLDEAEKSFAQATHCDMYLPNIWAYLGLVNLRKGENYQALECWKYARLNPKEEIHAEILHELKSINYENIDLFVDAPDFRMECTMKH</sequence>
<dbReference type="VEuPathDB" id="VectorBase:SCAU008212"/>
<feature type="region of interest" description="Disordered" evidence="3">
    <location>
        <begin position="400"/>
        <end position="428"/>
    </location>
</feature>
<reference evidence="4" key="1">
    <citation type="submission" date="2020-05" db="UniProtKB">
        <authorList>
            <consortium name="EnsemblMetazoa"/>
        </authorList>
    </citation>
    <scope>IDENTIFICATION</scope>
    <source>
        <strain evidence="4">USDA</strain>
    </source>
</reference>
<dbReference type="Proteomes" id="UP000095300">
    <property type="component" value="Unassembled WGS sequence"/>
</dbReference>
<accession>A0A1I8PHY7</accession>
<evidence type="ECO:0000256" key="3">
    <source>
        <dbReference type="SAM" id="MobiDB-lite"/>
    </source>
</evidence>
<organism evidence="4 5">
    <name type="scientific">Stomoxys calcitrans</name>
    <name type="common">Stable fly</name>
    <name type="synonym">Conops calcitrans</name>
    <dbReference type="NCBI Taxonomy" id="35570"/>
    <lineage>
        <taxon>Eukaryota</taxon>
        <taxon>Metazoa</taxon>
        <taxon>Ecdysozoa</taxon>
        <taxon>Arthropoda</taxon>
        <taxon>Hexapoda</taxon>
        <taxon>Insecta</taxon>
        <taxon>Pterygota</taxon>
        <taxon>Neoptera</taxon>
        <taxon>Endopterygota</taxon>
        <taxon>Diptera</taxon>
        <taxon>Brachycera</taxon>
        <taxon>Muscomorpha</taxon>
        <taxon>Muscoidea</taxon>
        <taxon>Muscidae</taxon>
        <taxon>Stomoxys</taxon>
    </lineage>
</organism>
<dbReference type="Gene3D" id="1.25.40.10">
    <property type="entry name" value="Tetratricopeptide repeat domain"/>
    <property type="match status" value="1"/>
</dbReference>
<dbReference type="EnsemblMetazoa" id="SCAU008212-RA">
    <property type="protein sequence ID" value="SCAU008212-PA"/>
    <property type="gene ID" value="SCAU008212"/>
</dbReference>
<evidence type="ECO:0000256" key="2">
    <source>
        <dbReference type="ARBA" id="ARBA00022803"/>
    </source>
</evidence>
<dbReference type="SUPFAM" id="SSF48452">
    <property type="entry name" value="TPR-like"/>
    <property type="match status" value="1"/>
</dbReference>
<dbReference type="STRING" id="35570.A0A1I8PHY7"/>